<keyword evidence="4" id="KW-0677">Repeat</keyword>
<dbReference type="Proteomes" id="UP000541444">
    <property type="component" value="Unassembled WGS sequence"/>
</dbReference>
<keyword evidence="13" id="KW-1185">Reference proteome</keyword>
<dbReference type="InterPro" id="IPR050825">
    <property type="entry name" value="RBM42_RBP45_47-like"/>
</dbReference>
<dbReference type="InterPro" id="IPR035979">
    <property type="entry name" value="RBD_domain_sf"/>
</dbReference>
<protein>
    <recommendedName>
        <fullName evidence="11">RRM domain-containing protein</fullName>
    </recommendedName>
</protein>
<dbReference type="GO" id="GO:0003729">
    <property type="term" value="F:mRNA binding"/>
    <property type="evidence" value="ECO:0007669"/>
    <property type="project" value="InterPro"/>
</dbReference>
<evidence type="ECO:0000256" key="4">
    <source>
        <dbReference type="ARBA" id="ARBA00022737"/>
    </source>
</evidence>
<feature type="domain" description="RRM" evidence="11">
    <location>
        <begin position="128"/>
        <end position="201"/>
    </location>
</feature>
<sequence>MPNTEQPFRLNWALFNAGERREEGGQDHSIFVGDLGSDVTDAILQETFASKFPSVKGAKVVIDETIGRSKGYSFMQFGDDNERLQALTEMNGTYFSNRPMRINIAIPRKPSGYKQQSQGPKLSELGHIVIFAEGLDARITDEDLRGQFSQFGKIVSIKIPVGKGCGFGQFDTKSNAEKGLQGLNGRLLARTPSPFPGVAVQ</sequence>
<reference evidence="12 13" key="1">
    <citation type="journal article" date="2020" name="IScience">
        <title>Genome Sequencing of the Endangered Kingdonia uniflora (Circaeasteraceae, Ranunculales) Reveals Potential Mechanisms of Evolutionary Specialization.</title>
        <authorList>
            <person name="Sun Y."/>
            <person name="Deng T."/>
            <person name="Zhang A."/>
            <person name="Moore M.J."/>
            <person name="Landis J.B."/>
            <person name="Lin N."/>
            <person name="Zhang H."/>
            <person name="Zhang X."/>
            <person name="Huang J."/>
            <person name="Zhang X."/>
            <person name="Sun H."/>
            <person name="Wang H."/>
        </authorList>
    </citation>
    <scope>NUCLEOTIDE SEQUENCE [LARGE SCALE GENOMIC DNA]</scope>
    <source>
        <strain evidence="12">TB1705</strain>
        <tissue evidence="12">Leaf</tissue>
    </source>
</reference>
<comment type="subunit">
    <text evidence="9">Interacts with the poly(A) tail of mRNA in nucleus.</text>
</comment>
<evidence type="ECO:0000256" key="5">
    <source>
        <dbReference type="ARBA" id="ARBA00022884"/>
    </source>
</evidence>
<dbReference type="SMART" id="SM00360">
    <property type="entry name" value="RRM"/>
    <property type="match status" value="2"/>
</dbReference>
<dbReference type="FunFam" id="3.30.70.330:FF:000144">
    <property type="entry name" value="Polyadenylate-binding protein RBP47B"/>
    <property type="match status" value="1"/>
</dbReference>
<dbReference type="EMBL" id="JACGCM010002327">
    <property type="protein sequence ID" value="KAF6141378.1"/>
    <property type="molecule type" value="Genomic_DNA"/>
</dbReference>
<accession>A0A7J7LFP3</accession>
<keyword evidence="5 10" id="KW-0694">RNA-binding</keyword>
<dbReference type="Gene3D" id="3.30.70.330">
    <property type="match status" value="2"/>
</dbReference>
<evidence type="ECO:0000256" key="2">
    <source>
        <dbReference type="ARBA" id="ARBA00004463"/>
    </source>
</evidence>
<organism evidence="12 13">
    <name type="scientific">Kingdonia uniflora</name>
    <dbReference type="NCBI Taxonomy" id="39325"/>
    <lineage>
        <taxon>Eukaryota</taxon>
        <taxon>Viridiplantae</taxon>
        <taxon>Streptophyta</taxon>
        <taxon>Embryophyta</taxon>
        <taxon>Tracheophyta</taxon>
        <taxon>Spermatophyta</taxon>
        <taxon>Magnoliopsida</taxon>
        <taxon>Ranunculales</taxon>
        <taxon>Circaeasteraceae</taxon>
        <taxon>Kingdonia</taxon>
    </lineage>
</organism>
<evidence type="ECO:0000259" key="11">
    <source>
        <dbReference type="PROSITE" id="PS50102"/>
    </source>
</evidence>
<dbReference type="CDD" id="cd12345">
    <property type="entry name" value="RRM2_SECp43_like"/>
    <property type="match status" value="1"/>
</dbReference>
<dbReference type="PANTHER" id="PTHR47640:SF10">
    <property type="entry name" value="TRNA SELENOCYSTEINE 1-ASSOCIATED PROTEIN 1-RELATED"/>
    <property type="match status" value="1"/>
</dbReference>
<dbReference type="GO" id="GO:0005634">
    <property type="term" value="C:nucleus"/>
    <property type="evidence" value="ECO:0007669"/>
    <property type="project" value="UniProtKB-SubCell"/>
</dbReference>
<comment type="function">
    <text evidence="7">Heterogeneous nuclear ribonucleoprotein (hnRNP)-protein binding the poly(A) tail of mRNA and probably involved in some steps of pre-mRNA maturation.</text>
</comment>
<comment type="similarity">
    <text evidence="8">Belongs to the polyadenylate-binding RBP47 family.</text>
</comment>
<dbReference type="PROSITE" id="PS50102">
    <property type="entry name" value="RRM"/>
    <property type="match status" value="2"/>
</dbReference>
<keyword evidence="6" id="KW-0539">Nucleus</keyword>
<dbReference type="PANTHER" id="PTHR47640">
    <property type="entry name" value="TRNA SELENOCYSTEINE 1-ASSOCIATED PROTEIN 1-RELATED-RELATED"/>
    <property type="match status" value="1"/>
</dbReference>
<comment type="caution">
    <text evidence="12">The sequence shown here is derived from an EMBL/GenBank/DDBJ whole genome shotgun (WGS) entry which is preliminary data.</text>
</comment>
<dbReference type="Pfam" id="PF00076">
    <property type="entry name" value="RRM_1"/>
    <property type="match status" value="2"/>
</dbReference>
<dbReference type="AlphaFoldDB" id="A0A7J7LFP3"/>
<evidence type="ECO:0000256" key="10">
    <source>
        <dbReference type="PROSITE-ProRule" id="PRU00176"/>
    </source>
</evidence>
<evidence type="ECO:0000256" key="9">
    <source>
        <dbReference type="ARBA" id="ARBA00063471"/>
    </source>
</evidence>
<evidence type="ECO:0000256" key="6">
    <source>
        <dbReference type="ARBA" id="ARBA00023242"/>
    </source>
</evidence>
<evidence type="ECO:0000256" key="3">
    <source>
        <dbReference type="ARBA" id="ARBA00022664"/>
    </source>
</evidence>
<name>A0A7J7LFP3_9MAGN</name>
<comment type="subcellular location">
    <subcellularLocation>
        <location evidence="2">Cytoplasmic granule</location>
    </subcellularLocation>
    <subcellularLocation>
        <location evidence="1">Nucleus</location>
    </subcellularLocation>
</comment>
<proteinExistence type="inferred from homology"/>
<dbReference type="InterPro" id="IPR012677">
    <property type="entry name" value="Nucleotide-bd_a/b_plait_sf"/>
</dbReference>
<evidence type="ECO:0000313" key="13">
    <source>
        <dbReference type="Proteomes" id="UP000541444"/>
    </source>
</evidence>
<keyword evidence="3" id="KW-0507">mRNA processing</keyword>
<dbReference type="OrthoDB" id="1912238at2759"/>
<dbReference type="GO" id="GO:0005829">
    <property type="term" value="C:cytosol"/>
    <property type="evidence" value="ECO:0007669"/>
    <property type="project" value="TreeGrafter"/>
</dbReference>
<evidence type="ECO:0000256" key="1">
    <source>
        <dbReference type="ARBA" id="ARBA00004123"/>
    </source>
</evidence>
<evidence type="ECO:0000313" key="12">
    <source>
        <dbReference type="EMBL" id="KAF6141378.1"/>
    </source>
</evidence>
<dbReference type="SUPFAM" id="SSF54928">
    <property type="entry name" value="RNA-binding domain, RBD"/>
    <property type="match status" value="1"/>
</dbReference>
<evidence type="ECO:0000256" key="7">
    <source>
        <dbReference type="ARBA" id="ARBA00057395"/>
    </source>
</evidence>
<dbReference type="InterPro" id="IPR000504">
    <property type="entry name" value="RRM_dom"/>
</dbReference>
<feature type="domain" description="RRM" evidence="11">
    <location>
        <begin position="28"/>
        <end position="107"/>
    </location>
</feature>
<gene>
    <name evidence="12" type="ORF">GIB67_021194</name>
</gene>
<evidence type="ECO:0000256" key="8">
    <source>
        <dbReference type="ARBA" id="ARBA00061069"/>
    </source>
</evidence>
<dbReference type="GO" id="GO:0006397">
    <property type="term" value="P:mRNA processing"/>
    <property type="evidence" value="ECO:0007669"/>
    <property type="project" value="UniProtKB-KW"/>
</dbReference>